<feature type="transmembrane region" description="Helical" evidence="7">
    <location>
        <begin position="335"/>
        <end position="360"/>
    </location>
</feature>
<evidence type="ECO:0000256" key="5">
    <source>
        <dbReference type="ARBA" id="ARBA00022989"/>
    </source>
</evidence>
<dbReference type="SMR" id="A2FSP2"/>
<keyword evidence="3" id="KW-0813">Transport</keyword>
<dbReference type="InterPro" id="IPR002259">
    <property type="entry name" value="Eqnu_transpt"/>
</dbReference>
<dbReference type="InParanoid" id="A2FSP2"/>
<feature type="transmembrane region" description="Helical" evidence="7">
    <location>
        <begin position="243"/>
        <end position="264"/>
    </location>
</feature>
<feature type="transmembrane region" description="Helical" evidence="7">
    <location>
        <begin position="91"/>
        <end position="113"/>
    </location>
</feature>
<dbReference type="KEGG" id="tva:4749781"/>
<sequence length="400" mass="44567">MTLLDNRQLLEEKDILISDYSEMTPDPQGALFFWLGNASLLVYNVVINAIDIYIHLSHRKSVGNDLARAYNFPCSLIALVLCFIKIPNQKILFIISLLVLFFDLLAFPLLIIIPMSESVVYWGTIAAITVSGVFSSIIMSGSFAVSTQFADETAGFISAGNGLCGILAAVARIITKGLFSSESQLKISSIVYFALAALTILGTLIFFILKLRNPDISNRFIFNSYQKENTAFISQIFTTLKSIWLLWIAEALTYFITLIIFPGYVCSGPEGPLKSWTPVLITTVFCIFDFIGRFVASKFIWPSLNMSPLASVFRIIFIPLEIISIQKIVNFREPWFTLALQIPFALTNGYVGTILMIYGSNHPDLDSEKKKLAGYLMTFAINVGIIIAMFLTFILPKPSI</sequence>
<reference evidence="8" key="2">
    <citation type="journal article" date="2007" name="Science">
        <title>Draft genome sequence of the sexually transmitted pathogen Trichomonas vaginalis.</title>
        <authorList>
            <person name="Carlton J.M."/>
            <person name="Hirt R.P."/>
            <person name="Silva J.C."/>
            <person name="Delcher A.L."/>
            <person name="Schatz M."/>
            <person name="Zhao Q."/>
            <person name="Wortman J.R."/>
            <person name="Bidwell S.L."/>
            <person name="Alsmark U.C.M."/>
            <person name="Besteiro S."/>
            <person name="Sicheritz-Ponten T."/>
            <person name="Noel C.J."/>
            <person name="Dacks J.B."/>
            <person name="Foster P.G."/>
            <person name="Simillion C."/>
            <person name="Van de Peer Y."/>
            <person name="Miranda-Saavedra D."/>
            <person name="Barton G.J."/>
            <person name="Westrop G.D."/>
            <person name="Mueller S."/>
            <person name="Dessi D."/>
            <person name="Fiori P.L."/>
            <person name="Ren Q."/>
            <person name="Paulsen I."/>
            <person name="Zhang H."/>
            <person name="Bastida-Corcuera F.D."/>
            <person name="Simoes-Barbosa A."/>
            <person name="Brown M.T."/>
            <person name="Hayes R.D."/>
            <person name="Mukherjee M."/>
            <person name="Okumura C.Y."/>
            <person name="Schneider R."/>
            <person name="Smith A.J."/>
            <person name="Vanacova S."/>
            <person name="Villalvazo M."/>
            <person name="Haas B.J."/>
            <person name="Pertea M."/>
            <person name="Feldblyum T.V."/>
            <person name="Utterback T.R."/>
            <person name="Shu C.L."/>
            <person name="Osoegawa K."/>
            <person name="de Jong P.J."/>
            <person name="Hrdy I."/>
            <person name="Horvathova L."/>
            <person name="Zubacova Z."/>
            <person name="Dolezal P."/>
            <person name="Malik S.B."/>
            <person name="Logsdon J.M. Jr."/>
            <person name="Henze K."/>
            <person name="Gupta A."/>
            <person name="Wang C.C."/>
            <person name="Dunne R.L."/>
            <person name="Upcroft J.A."/>
            <person name="Upcroft P."/>
            <person name="White O."/>
            <person name="Salzberg S.L."/>
            <person name="Tang P."/>
            <person name="Chiu C.-H."/>
            <person name="Lee Y.-S."/>
            <person name="Embley T.M."/>
            <person name="Coombs G.H."/>
            <person name="Mottram J.C."/>
            <person name="Tachezy J."/>
            <person name="Fraser-Liggett C.M."/>
            <person name="Johnson P.J."/>
        </authorList>
    </citation>
    <scope>NUCLEOTIDE SEQUENCE [LARGE SCALE GENOMIC DNA]</scope>
    <source>
        <strain evidence="8">G3</strain>
    </source>
</reference>
<dbReference type="EMBL" id="DS113992">
    <property type="protein sequence ID" value="EAX92073.1"/>
    <property type="molecule type" value="Genomic_DNA"/>
</dbReference>
<keyword evidence="6 7" id="KW-0472">Membrane</keyword>
<dbReference type="STRING" id="5722.A2FSP2"/>
<feature type="transmembrane region" description="Helical" evidence="7">
    <location>
        <begin position="66"/>
        <end position="84"/>
    </location>
</feature>
<gene>
    <name evidence="8" type="ORF">TVAG_441760</name>
</gene>
<comment type="subcellular location">
    <subcellularLocation>
        <location evidence="1">Membrane</location>
        <topology evidence="1">Multi-pass membrane protein</topology>
    </subcellularLocation>
</comment>
<feature type="transmembrane region" description="Helical" evidence="7">
    <location>
        <begin position="119"/>
        <end position="144"/>
    </location>
</feature>
<dbReference type="PANTHER" id="PTHR10332">
    <property type="entry name" value="EQUILIBRATIVE NUCLEOSIDE TRANSPORTER"/>
    <property type="match status" value="1"/>
</dbReference>
<accession>A2FSP2</accession>
<dbReference type="OMA" id="DVSMLKI"/>
<keyword evidence="9" id="KW-1185">Reference proteome</keyword>
<dbReference type="GO" id="GO:0005886">
    <property type="term" value="C:plasma membrane"/>
    <property type="evidence" value="ECO:0000318"/>
    <property type="project" value="GO_Central"/>
</dbReference>
<comment type="similarity">
    <text evidence="2">Belongs to the SLC29A/ENT transporter (TC 2.A.57) family.</text>
</comment>
<evidence type="ECO:0000256" key="3">
    <source>
        <dbReference type="ARBA" id="ARBA00022448"/>
    </source>
</evidence>
<organism evidence="8 9">
    <name type="scientific">Trichomonas vaginalis (strain ATCC PRA-98 / G3)</name>
    <dbReference type="NCBI Taxonomy" id="412133"/>
    <lineage>
        <taxon>Eukaryota</taxon>
        <taxon>Metamonada</taxon>
        <taxon>Parabasalia</taxon>
        <taxon>Trichomonadida</taxon>
        <taxon>Trichomonadidae</taxon>
        <taxon>Trichomonas</taxon>
    </lineage>
</organism>
<feature type="transmembrane region" description="Helical" evidence="7">
    <location>
        <begin position="31"/>
        <end position="54"/>
    </location>
</feature>
<dbReference type="OrthoDB" id="10014563at2759"/>
<feature type="transmembrane region" description="Helical" evidence="7">
    <location>
        <begin position="276"/>
        <end position="296"/>
    </location>
</feature>
<name>A2FSP2_TRIV3</name>
<evidence type="ECO:0000256" key="7">
    <source>
        <dbReference type="SAM" id="Phobius"/>
    </source>
</evidence>
<proteinExistence type="inferred from homology"/>
<dbReference type="Pfam" id="PF01733">
    <property type="entry name" value="Nucleoside_tran"/>
    <property type="match status" value="1"/>
</dbReference>
<dbReference type="eggNOG" id="KOG1479">
    <property type="taxonomic scope" value="Eukaryota"/>
</dbReference>
<dbReference type="GO" id="GO:0005337">
    <property type="term" value="F:nucleoside transmembrane transporter activity"/>
    <property type="evidence" value="ECO:0000318"/>
    <property type="project" value="GO_Central"/>
</dbReference>
<dbReference type="RefSeq" id="XP_001305003.1">
    <property type="nucleotide sequence ID" value="XM_001305002.1"/>
</dbReference>
<dbReference type="AlphaFoldDB" id="A2FSP2"/>
<dbReference type="VEuPathDB" id="TrichDB:TVAGG3_0087770"/>
<keyword evidence="5 7" id="KW-1133">Transmembrane helix</keyword>
<dbReference type="PANTHER" id="PTHR10332:SF10">
    <property type="entry name" value="EQUILIBRATIVE NUCLEOSIDE TRANSPORTER 4"/>
    <property type="match status" value="1"/>
</dbReference>
<evidence type="ECO:0000256" key="6">
    <source>
        <dbReference type="ARBA" id="ARBA00023136"/>
    </source>
</evidence>
<dbReference type="Proteomes" id="UP000001542">
    <property type="component" value="Unassembled WGS sequence"/>
</dbReference>
<feature type="transmembrane region" description="Helical" evidence="7">
    <location>
        <begin position="372"/>
        <end position="395"/>
    </location>
</feature>
<evidence type="ECO:0000313" key="8">
    <source>
        <dbReference type="EMBL" id="EAX92073.1"/>
    </source>
</evidence>
<protein>
    <submittedName>
        <fullName evidence="8">Nucleoside transporter family protein</fullName>
    </submittedName>
</protein>
<evidence type="ECO:0000256" key="4">
    <source>
        <dbReference type="ARBA" id="ARBA00022692"/>
    </source>
</evidence>
<reference evidence="8" key="1">
    <citation type="submission" date="2006-10" db="EMBL/GenBank/DDBJ databases">
        <authorList>
            <person name="Amadeo P."/>
            <person name="Zhao Q."/>
            <person name="Wortman J."/>
            <person name="Fraser-Liggett C."/>
            <person name="Carlton J."/>
        </authorList>
    </citation>
    <scope>NUCLEOTIDE SEQUENCE</scope>
    <source>
        <strain evidence="8">G3</strain>
    </source>
</reference>
<feature type="transmembrane region" description="Helical" evidence="7">
    <location>
        <begin position="187"/>
        <end position="209"/>
    </location>
</feature>
<feature type="transmembrane region" description="Helical" evidence="7">
    <location>
        <begin position="156"/>
        <end position="175"/>
    </location>
</feature>
<keyword evidence="4 7" id="KW-0812">Transmembrane</keyword>
<dbReference type="VEuPathDB" id="TrichDB:TVAG_441760"/>
<dbReference type="PRINTS" id="PR01130">
    <property type="entry name" value="DERENTRNSPRT"/>
</dbReference>
<evidence type="ECO:0000256" key="2">
    <source>
        <dbReference type="ARBA" id="ARBA00007965"/>
    </source>
</evidence>
<evidence type="ECO:0000256" key="1">
    <source>
        <dbReference type="ARBA" id="ARBA00004141"/>
    </source>
</evidence>
<evidence type="ECO:0000313" key="9">
    <source>
        <dbReference type="Proteomes" id="UP000001542"/>
    </source>
</evidence>